<feature type="transmembrane region" description="Helical" evidence="2">
    <location>
        <begin position="667"/>
        <end position="687"/>
    </location>
</feature>
<feature type="transmembrane region" description="Helical" evidence="2">
    <location>
        <begin position="619"/>
        <end position="647"/>
    </location>
</feature>
<feature type="transmembrane region" description="Helical" evidence="2">
    <location>
        <begin position="733"/>
        <end position="753"/>
    </location>
</feature>
<feature type="transmembrane region" description="Helical" evidence="2">
    <location>
        <begin position="397"/>
        <end position="415"/>
    </location>
</feature>
<keyword evidence="2" id="KW-0472">Membrane</keyword>
<dbReference type="RefSeq" id="WP_126622373.1">
    <property type="nucleotide sequence ID" value="NZ_UAPQ01000011.1"/>
</dbReference>
<evidence type="ECO:0000313" key="4">
    <source>
        <dbReference type="Proteomes" id="UP000250006"/>
    </source>
</evidence>
<evidence type="ECO:0008006" key="5">
    <source>
        <dbReference type="Google" id="ProtNLM"/>
    </source>
</evidence>
<feature type="transmembrane region" description="Helical" evidence="2">
    <location>
        <begin position="885"/>
        <end position="903"/>
    </location>
</feature>
<dbReference type="Proteomes" id="UP000250006">
    <property type="component" value="Unassembled WGS sequence"/>
</dbReference>
<name>A0ABY1VR61_9ACTO</name>
<feature type="transmembrane region" description="Helical" evidence="2">
    <location>
        <begin position="550"/>
        <end position="574"/>
    </location>
</feature>
<proteinExistence type="predicted"/>
<protein>
    <recommendedName>
        <fullName evidence="5">Beta-carotene 15,15'-monooxygenase</fullName>
    </recommendedName>
</protein>
<evidence type="ECO:0000256" key="1">
    <source>
        <dbReference type="SAM" id="MobiDB-lite"/>
    </source>
</evidence>
<feature type="transmembrane region" description="Helical" evidence="2">
    <location>
        <begin position="821"/>
        <end position="841"/>
    </location>
</feature>
<organism evidence="3 4">
    <name type="scientific">Actinomyces bovis</name>
    <dbReference type="NCBI Taxonomy" id="1658"/>
    <lineage>
        <taxon>Bacteria</taxon>
        <taxon>Bacillati</taxon>
        <taxon>Actinomycetota</taxon>
        <taxon>Actinomycetes</taxon>
        <taxon>Actinomycetales</taxon>
        <taxon>Actinomycetaceae</taxon>
        <taxon>Actinomyces</taxon>
    </lineage>
</organism>
<keyword evidence="4" id="KW-1185">Reference proteome</keyword>
<feature type="transmembrane region" description="Helical" evidence="2">
    <location>
        <begin position="760"/>
        <end position="781"/>
    </location>
</feature>
<feature type="transmembrane region" description="Helical" evidence="2">
    <location>
        <begin position="708"/>
        <end position="727"/>
    </location>
</feature>
<comment type="caution">
    <text evidence="3">The sequence shown here is derived from an EMBL/GenBank/DDBJ whole genome shotgun (WGS) entry which is preliminary data.</text>
</comment>
<gene>
    <name evidence="3" type="ORF">NCTC11535_02176</name>
</gene>
<evidence type="ECO:0000256" key="2">
    <source>
        <dbReference type="SAM" id="Phobius"/>
    </source>
</evidence>
<keyword evidence="2" id="KW-1133">Transmembrane helix</keyword>
<feature type="transmembrane region" description="Helical" evidence="2">
    <location>
        <begin position="909"/>
        <end position="931"/>
    </location>
</feature>
<keyword evidence="2" id="KW-0812">Transmembrane</keyword>
<feature type="region of interest" description="Disordered" evidence="1">
    <location>
        <begin position="418"/>
        <end position="547"/>
    </location>
</feature>
<sequence>MNQRHSPRDRFVRWTVGGLALLIVLGMVLAVIAPALAAPTNPHALTTSGSPASSSSTPGSTVLLGTHDLTWADVLEAATDQSQEVRDAATTLLARAGADEPINVITRAVGEGSCPADGWLGLGAGTRLSAGTKDRQGHCSWIDSWRQVAANAPSPTSRSALGILRETLDHSAASTGAVGRGARLALTDSPGTPPTELTAQDLADGARYPQLLLVDTADPAVMAELLPSSLKPGLTQSTSTPATPSTDAQRLISLVTALERVQQTGARAVVVSVADAASPGPQLGLLPAGTQVLRSSREPSTGELPGPAGPVKLLRSPATHQPGLIELSELTQSLIEACLQRATASAPEPFTYPSFLLPGRNEPRPAPDPAQGRVAAQALADNALHARAAHRSTIPTSLLLIAVSLLATASGAWLLRAGTTSKDGPVNPGRSQGVKQPDRVFSPGEAEGSNHPGDPSNSSAAHSPARTDGPHPTPGSTSDPEGANNSESASATHSTEAPDSTQGTGSTSGTPVVASLTPGGTLSIPSSTSRAKNPVAANRTNSPRTPSPRIALALAVPALLSPVGALATNLLPWWRVGARGELPSTVTVAAALTGTIAITAVLSGLLLGAWRLLRGQAWAAWAVTALAAACSLAATIGDGALGARLALNSPLGMSTVVAGRYYGVNNISFALGAGAFLVLVLALWSLLGPQLPRRLHVEAGSSRGRRTGAFAAVAVLGLPLLVADGAASLGADVGGALTLLPVLATLALTLAGLRLRWWHPVVMALVAAVVVLGFASLDWWVNNGQPKSHLGRFLVDLRQGKAGSALSRKAWALVEPFVSSWLPVVALLLGLLVLTAAAWWLRQALRSARAGVGPYAWLAAQVMADGAKVYQTDAGSAPIAATWGWLRPALITALVLVVAEVALNDSGVAMLWFSAVTLLPGLLALICASVLHPAPHHDGVAPSSAR</sequence>
<reference evidence="3 4" key="1">
    <citation type="submission" date="2018-06" db="EMBL/GenBank/DDBJ databases">
        <authorList>
            <consortium name="Pathogen Informatics"/>
            <person name="Doyle S."/>
        </authorList>
    </citation>
    <scope>NUCLEOTIDE SEQUENCE [LARGE SCALE GENOMIC DNA]</scope>
    <source>
        <strain evidence="3 4">NCTC11535</strain>
    </source>
</reference>
<feature type="compositionally biased region" description="Polar residues" evidence="1">
    <location>
        <begin position="518"/>
        <end position="531"/>
    </location>
</feature>
<feature type="compositionally biased region" description="Low complexity" evidence="1">
    <location>
        <begin position="483"/>
        <end position="510"/>
    </location>
</feature>
<evidence type="ECO:0000313" key="3">
    <source>
        <dbReference type="EMBL" id="SPT54459.1"/>
    </source>
</evidence>
<feature type="transmembrane region" description="Helical" evidence="2">
    <location>
        <begin position="586"/>
        <end position="607"/>
    </location>
</feature>
<dbReference type="EMBL" id="UAPQ01000011">
    <property type="protein sequence ID" value="SPT54459.1"/>
    <property type="molecule type" value="Genomic_DNA"/>
</dbReference>
<accession>A0ABY1VR61</accession>